<protein>
    <submittedName>
        <fullName evidence="1">Uncharacterized protein</fullName>
    </submittedName>
</protein>
<evidence type="ECO:0000313" key="2">
    <source>
        <dbReference type="Proteomes" id="UP000016660"/>
    </source>
</evidence>
<gene>
    <name evidence="1" type="ORF">HMPREF0653_00574</name>
</gene>
<reference evidence="1 2" key="1">
    <citation type="submission" date="2013-06" db="EMBL/GenBank/DDBJ databases">
        <authorList>
            <person name="Weinstock G."/>
            <person name="Sodergren E."/>
            <person name="Lobos E.A."/>
            <person name="Fulton L."/>
            <person name="Fulton R."/>
            <person name="Courtney L."/>
            <person name="Fronick C."/>
            <person name="O'Laughlin M."/>
            <person name="Godfrey J."/>
            <person name="Wilson R.M."/>
            <person name="Miner T."/>
            <person name="Farmer C."/>
            <person name="Delehaunty K."/>
            <person name="Cordes M."/>
            <person name="Minx P."/>
            <person name="Tomlinson C."/>
            <person name="Chen J."/>
            <person name="Wollam A."/>
            <person name="Pepin K.H."/>
            <person name="Bhonagiri V."/>
            <person name="Zhang X."/>
            <person name="Warren W."/>
            <person name="Mitreva M."/>
            <person name="Mardis E.R."/>
            <person name="Wilson R.K."/>
        </authorList>
    </citation>
    <scope>NUCLEOTIDE SEQUENCE [LARGE SCALE GENOMIC DNA]</scope>
    <source>
        <strain evidence="1 2">ATCC 29426</strain>
    </source>
</reference>
<dbReference type="Proteomes" id="UP000016660">
    <property type="component" value="Unassembled WGS sequence"/>
</dbReference>
<accession>A0ABN0NU86</accession>
<comment type="caution">
    <text evidence="1">The sequence shown here is derived from an EMBL/GenBank/DDBJ whole genome shotgun (WGS) entry which is preliminary data.</text>
</comment>
<organism evidence="1 2">
    <name type="scientific">Prevotella disiens JCM 6334 = ATCC 29426</name>
    <dbReference type="NCBI Taxonomy" id="1235811"/>
    <lineage>
        <taxon>Bacteria</taxon>
        <taxon>Pseudomonadati</taxon>
        <taxon>Bacteroidota</taxon>
        <taxon>Bacteroidia</taxon>
        <taxon>Bacteroidales</taxon>
        <taxon>Prevotellaceae</taxon>
        <taxon>Prevotella</taxon>
    </lineage>
</organism>
<dbReference type="EMBL" id="AWUY01000042">
    <property type="protein sequence ID" value="ERJ79654.1"/>
    <property type="molecule type" value="Genomic_DNA"/>
</dbReference>
<proteinExistence type="predicted"/>
<name>A0ABN0NU86_9BACT</name>
<sequence length="63" mass="7403">MFSMVLDLFFPKHCVHNDTARYVLSYSKPFELLTKNCLIIGNSSPKSLYLDNNQNDTREYKNK</sequence>
<keyword evidence="2" id="KW-1185">Reference proteome</keyword>
<evidence type="ECO:0000313" key="1">
    <source>
        <dbReference type="EMBL" id="ERJ79654.1"/>
    </source>
</evidence>